<dbReference type="EMBL" id="MPDH01000002">
    <property type="protein sequence ID" value="PNP94292.1"/>
    <property type="molecule type" value="Genomic_DNA"/>
</dbReference>
<evidence type="ECO:0000313" key="6">
    <source>
        <dbReference type="Proteomes" id="UP000236500"/>
    </source>
</evidence>
<dbReference type="InterPro" id="IPR046746">
    <property type="entry name" value="Big_15"/>
</dbReference>
<feature type="coiled-coil region" evidence="1">
    <location>
        <begin position="341"/>
        <end position="375"/>
    </location>
</feature>
<feature type="coiled-coil region" evidence="1">
    <location>
        <begin position="414"/>
        <end position="448"/>
    </location>
</feature>
<keyword evidence="6" id="KW-1185">Reference proteome</keyword>
<feature type="domain" description="Bacterial Ig" evidence="4">
    <location>
        <begin position="655"/>
        <end position="733"/>
    </location>
</feature>
<protein>
    <recommendedName>
        <fullName evidence="7">Bacterial Ig domain-containing protein</fullName>
    </recommendedName>
</protein>
<feature type="coiled-coil region" evidence="1">
    <location>
        <begin position="560"/>
        <end position="594"/>
    </location>
</feature>
<keyword evidence="1" id="KW-0175">Coiled coil</keyword>
<evidence type="ECO:0000259" key="3">
    <source>
        <dbReference type="Pfam" id="PF18449"/>
    </source>
</evidence>
<feature type="coiled-coil region" evidence="1">
    <location>
        <begin position="268"/>
        <end position="309"/>
    </location>
</feature>
<evidence type="ECO:0000313" key="5">
    <source>
        <dbReference type="EMBL" id="PNP94292.1"/>
    </source>
</evidence>
<feature type="domain" description="Pesticidal crystal protein Cry1Aa" evidence="3">
    <location>
        <begin position="441"/>
        <end position="501"/>
    </location>
</feature>
<dbReference type="Pfam" id="PF18449">
    <property type="entry name" value="Endotoxin_C2"/>
    <property type="match status" value="6"/>
</dbReference>
<feature type="domain" description="Pesticidal crystal protein Cry1Aa" evidence="3">
    <location>
        <begin position="587"/>
        <end position="646"/>
    </location>
</feature>
<feature type="domain" description="Pesticidal crystal protein Cry1Aa" evidence="3">
    <location>
        <begin position="295"/>
        <end position="355"/>
    </location>
</feature>
<feature type="chain" id="PRO_5047348186" description="Bacterial Ig domain-containing protein" evidence="2">
    <location>
        <begin position="29"/>
        <end position="909"/>
    </location>
</feature>
<feature type="coiled-coil region" evidence="1">
    <location>
        <begin position="487"/>
        <end position="521"/>
    </location>
</feature>
<reference evidence="5 6" key="1">
    <citation type="submission" date="2016-11" db="EMBL/GenBank/DDBJ databases">
        <title>Whole Genome Sequence of Listeria newyorkensis.</title>
        <authorList>
            <person name="Frink S."/>
            <person name="Morales C."/>
            <person name="Kiang D."/>
        </authorList>
    </citation>
    <scope>NUCLEOTIDE SEQUENCE [LARGE SCALE GENOMIC DNA]</scope>
    <source>
        <strain evidence="5 6">F1604011-044</strain>
    </source>
</reference>
<name>A0ABX4XQZ9_9LIST</name>
<feature type="domain" description="Pesticidal crystal protein Cry1Aa" evidence="3">
    <location>
        <begin position="368"/>
        <end position="428"/>
    </location>
</feature>
<sequence length="909" mass="97783">MKMKKLMSVVALTSIIGTSVVTPFNVLATPAAASEQANSNNVTNPNLFKISTEMTKLADGKYKLNWNSVATTNAWTWNEASNVFSKVETSKNIVSLAVEKDTAITLKNDLKNFAYVSSNPAIGQPVATEIGKEYTVSTDFDIVQGSTLASIQIYNESPVANLVNTSKNANTGTMSVTFKATQKTTFIGFGAYGEKGTIKEVRYSNISMVKSDAQVAKDDVATQNTAREAVNNLFENKNPQGNITSAVTEDSIANAQNLVDQVVDVTKKAELQADLDKAKAQLADKVAKAQAEKEAEEKAREAVNNLFENKDPNGTITTGITQADITNAQTLINQVTDTDKKAGLQADLEKAKTQLADKEAQAQVEKEAQDKAREAVNNLFENKDPNGTITTGITQADITNAQTLIDQVTDADKKAALQADLEKAKTQLAEKEAQAQAEKEAQDKAREAVNNLFENKDPNGTITTGITQADITNAQTLINQVTDADKKAGLQADLEKAKTQLAEKEAQAQAEKEAQDKAREAVNNLFENKDPNGTITTGITQADITTAQNLINQVMDANKKVVLQADLDKAKAQLADKEAQAQAEKEAQDKAREAVNNLFENNNPKGDILTGITQEDIAIAQNLVNKVTDPATKAALQADLDKAKQQVADRLATTGTVKTDAFTIGTDKYVTGTYTGDVARISLFQDGVEYKGATVKNGTFSFYAADKKIKKDQTIIMTAYDKYGKELAQEKVTFVVPTEGKITPNEMTIPGDKNITGTYTDDVKSVVVTVNGTVYKGGTVANGEFKFYSQDKIKAATDKVTIQAFDSVGKLLDTKTVKIKAPVVVTAGDITLDTYTVGDKNITGMYTGDVKSVVVTVNGAAYKGGTFNADGTFKFYALDKIKSADDVIAIQAFDKAGKVLDTQTINIQK</sequence>
<feature type="domain" description="Pesticidal crystal protein Cry1Aa" evidence="3">
    <location>
        <begin position="223"/>
        <end position="282"/>
    </location>
</feature>
<evidence type="ECO:0000256" key="2">
    <source>
        <dbReference type="SAM" id="SignalP"/>
    </source>
</evidence>
<comment type="caution">
    <text evidence="5">The sequence shown here is derived from an EMBL/GenBank/DDBJ whole genome shotgun (WGS) entry which is preliminary data.</text>
</comment>
<evidence type="ECO:0008006" key="7">
    <source>
        <dbReference type="Google" id="ProtNLM"/>
    </source>
</evidence>
<feature type="domain" description="Bacterial Ig" evidence="4">
    <location>
        <begin position="740"/>
        <end position="820"/>
    </location>
</feature>
<dbReference type="Pfam" id="PF20622">
    <property type="entry name" value="Big_15"/>
    <property type="match status" value="3"/>
</dbReference>
<dbReference type="RefSeq" id="WP_103034791.1">
    <property type="nucleotide sequence ID" value="NZ_MPDH01000002.1"/>
</dbReference>
<gene>
    <name evidence="5" type="ORF">BMT55_02045</name>
</gene>
<organism evidence="5 6">
    <name type="scientific">Listeria newyorkensis</name>
    <dbReference type="NCBI Taxonomy" id="1497681"/>
    <lineage>
        <taxon>Bacteria</taxon>
        <taxon>Bacillati</taxon>
        <taxon>Bacillota</taxon>
        <taxon>Bacilli</taxon>
        <taxon>Bacillales</taxon>
        <taxon>Listeriaceae</taxon>
        <taxon>Listeria</taxon>
    </lineage>
</organism>
<feature type="domain" description="Bacterial Ig" evidence="4">
    <location>
        <begin position="828"/>
        <end position="908"/>
    </location>
</feature>
<evidence type="ECO:0000259" key="4">
    <source>
        <dbReference type="Pfam" id="PF20622"/>
    </source>
</evidence>
<evidence type="ECO:0000256" key="1">
    <source>
        <dbReference type="SAM" id="Coils"/>
    </source>
</evidence>
<dbReference type="Proteomes" id="UP000236500">
    <property type="component" value="Unassembled WGS sequence"/>
</dbReference>
<proteinExistence type="predicted"/>
<dbReference type="InterPro" id="IPR054544">
    <property type="entry name" value="Pest_crys_Cry1Aa_dom-IV"/>
</dbReference>
<feature type="domain" description="Pesticidal crystal protein Cry1Aa" evidence="3">
    <location>
        <begin position="514"/>
        <end position="574"/>
    </location>
</feature>
<feature type="signal peptide" evidence="2">
    <location>
        <begin position="1"/>
        <end position="28"/>
    </location>
</feature>
<keyword evidence="2" id="KW-0732">Signal</keyword>
<accession>A0ABX4XQZ9</accession>